<feature type="domain" description="Erythromycin biosynthesis protein CIII-like C-terminal" evidence="3">
    <location>
        <begin position="296"/>
        <end position="408"/>
    </location>
</feature>
<reference evidence="5" key="1">
    <citation type="journal article" date="2019" name="Int. J. Syst. Evol. Microbiol.">
        <title>The Global Catalogue of Microorganisms (GCM) 10K type strain sequencing project: providing services to taxonomists for standard genome sequencing and annotation.</title>
        <authorList>
            <consortium name="The Broad Institute Genomics Platform"/>
            <consortium name="The Broad Institute Genome Sequencing Center for Infectious Disease"/>
            <person name="Wu L."/>
            <person name="Ma J."/>
        </authorList>
    </citation>
    <scope>NUCLEOTIDE SEQUENCE [LARGE SCALE GENOMIC DNA]</scope>
    <source>
        <strain evidence="5">CCM 7480</strain>
    </source>
</reference>
<evidence type="ECO:0000259" key="3">
    <source>
        <dbReference type="Pfam" id="PF06722"/>
    </source>
</evidence>
<dbReference type="InterPro" id="IPR010610">
    <property type="entry name" value="EryCIII-like_C"/>
</dbReference>
<name>A0ABV7PJL0_9BURK</name>
<dbReference type="PANTHER" id="PTHR48050">
    <property type="entry name" value="STEROL 3-BETA-GLUCOSYLTRANSFERASE"/>
    <property type="match status" value="1"/>
</dbReference>
<dbReference type="Pfam" id="PF06722">
    <property type="entry name" value="EryCIII-like_C"/>
    <property type="match status" value="1"/>
</dbReference>
<dbReference type="SUPFAM" id="SSF53756">
    <property type="entry name" value="UDP-Glycosyltransferase/glycogen phosphorylase"/>
    <property type="match status" value="1"/>
</dbReference>
<accession>A0ABV7PJL0</accession>
<evidence type="ECO:0000256" key="2">
    <source>
        <dbReference type="SAM" id="MobiDB-lite"/>
    </source>
</evidence>
<gene>
    <name evidence="4" type="ORF">ACFOPH_13960</name>
</gene>
<keyword evidence="5" id="KW-1185">Reference proteome</keyword>
<evidence type="ECO:0000256" key="1">
    <source>
        <dbReference type="ARBA" id="ARBA00022679"/>
    </source>
</evidence>
<dbReference type="Proteomes" id="UP001595665">
    <property type="component" value="Unassembled WGS sequence"/>
</dbReference>
<dbReference type="PROSITE" id="PS00375">
    <property type="entry name" value="UDPGT"/>
    <property type="match status" value="1"/>
</dbReference>
<dbReference type="InterPro" id="IPR035595">
    <property type="entry name" value="UDP_glycos_trans_CS"/>
</dbReference>
<dbReference type="InterPro" id="IPR050426">
    <property type="entry name" value="Glycosyltransferase_28"/>
</dbReference>
<sequence length="454" mass="48277">MAHFGVVAPAFYSHYSAMAALGAELVARGHRVTFLHQVDAGAHLQGLPLCFHALGAASHPAGSLAASVRRAANPGGPLGLRRVIQDMARTTDMLCRELPPAIEALGIEFLLCDQMEAAGALVAEGMKLPFASVANALPVTREPGIPLPVMPFAYEDSERARHIYQGSTRVYDWLMTPHAEVIEAHARRLGLGPRRALHDCLSPLAQVSQTTETFDFPRRELPAYFHHVGPLRFSTASASAAGTPGKQAMPPVAPGRPFVFASLGTLQGGRYGLFRRIVRACRRLDVQLLVAHCGGLDARQEQALRDAGADWVCAFAPQQEALARADAVISHAGSNTVMDAIAHRTPILGLPIAFDQPGAAARIRHAGIGLTIAPHFATPGRIAGRLQRLLDEPGFAQRMAPLAEDLARSGGTPRAADIIEVALGLKQPGLKQPDLTPTRPASREDTPQGVASLG</sequence>
<dbReference type="PANTHER" id="PTHR48050:SF13">
    <property type="entry name" value="STEROL 3-BETA-GLUCOSYLTRANSFERASE UGT80A2"/>
    <property type="match status" value="1"/>
</dbReference>
<organism evidence="4 5">
    <name type="scientific">Massilia haematophila</name>
    <dbReference type="NCBI Taxonomy" id="457923"/>
    <lineage>
        <taxon>Bacteria</taxon>
        <taxon>Pseudomonadati</taxon>
        <taxon>Pseudomonadota</taxon>
        <taxon>Betaproteobacteria</taxon>
        <taxon>Burkholderiales</taxon>
        <taxon>Oxalobacteraceae</taxon>
        <taxon>Telluria group</taxon>
        <taxon>Massilia</taxon>
    </lineage>
</organism>
<dbReference type="InterPro" id="IPR002213">
    <property type="entry name" value="UDP_glucos_trans"/>
</dbReference>
<proteinExistence type="predicted"/>
<evidence type="ECO:0000313" key="4">
    <source>
        <dbReference type="EMBL" id="MFC3459339.1"/>
    </source>
</evidence>
<dbReference type="EMBL" id="JBHRVV010000001">
    <property type="protein sequence ID" value="MFC3459339.1"/>
    <property type="molecule type" value="Genomic_DNA"/>
</dbReference>
<dbReference type="RefSeq" id="WP_379735877.1">
    <property type="nucleotide sequence ID" value="NZ_JBHRVV010000001.1"/>
</dbReference>
<dbReference type="Gene3D" id="3.40.50.2000">
    <property type="entry name" value="Glycogen Phosphorylase B"/>
    <property type="match status" value="2"/>
</dbReference>
<keyword evidence="1" id="KW-0808">Transferase</keyword>
<evidence type="ECO:0000313" key="5">
    <source>
        <dbReference type="Proteomes" id="UP001595665"/>
    </source>
</evidence>
<dbReference type="CDD" id="cd03784">
    <property type="entry name" value="GT1_Gtf-like"/>
    <property type="match status" value="1"/>
</dbReference>
<feature type="region of interest" description="Disordered" evidence="2">
    <location>
        <begin position="428"/>
        <end position="454"/>
    </location>
</feature>
<comment type="caution">
    <text evidence="4">The sequence shown here is derived from an EMBL/GenBank/DDBJ whole genome shotgun (WGS) entry which is preliminary data.</text>
</comment>
<protein>
    <submittedName>
        <fullName evidence="4">Glycosyltransferase</fullName>
    </submittedName>
</protein>